<evidence type="ECO:0000256" key="2">
    <source>
        <dbReference type="SAM" id="Phobius"/>
    </source>
</evidence>
<dbReference type="PANTHER" id="PTHR45856:SF24">
    <property type="entry name" value="FUNGAL LIPASE-LIKE DOMAIN-CONTAINING PROTEIN"/>
    <property type="match status" value="1"/>
</dbReference>
<sequence>MSAEPGSEPAAPCGSDVPVGMPEDEHGTAPPPRIDTMPRAHRLISRVDSLVRKGLNAPAALYENLNDVSHTSDDHDDRDDRGETSTARSNHSDHQQQQQQQQQQQRQRRQSNADEEVKFVTDVFEMHSRGTRHKLLMETFSGSQMTGVLAIFTVGILLSLSFAIVIALSDVGTGNSASLVYDDDPDTSAQLDTLFNQITGNLNFQIIMGFVVTGLFILVGLDLLFACLRAPKAVRLPQQLLILGILPFIIMGAVPFRTLSVKKLFEETDFSSGDRTYESLSEVLQAEQGGSRSLPRLAQAFYALYQGVVMFYMLVKPRMLGSIAPVPISSFVLIAVCCSLYVVTLCISTVYMELITNLPVFCGFFRVIRCLTIGINSEGPNVSVFTFCVLLFLALIEISFMVTIFMEISRAEFELRGCVYQLFRAQSLALSMLKVNTWQLVITSWICTAIQFSSVNEEEAQLFLNATGRLFTDEVRFSAASFTYLAFLFVEVILSYPATAKRILLIPLKRVVQMQAGLEWKARMSHDSDGNVICEPRVLVLEMLTLMMNFSALAYKFGSASLDEAGEAELDHRAQSDLGVLTKNKFRLVHHMQHGESDTHGIVCEADDCIVVAFRGTKSAQNIKSDLRAASVSLKKVLGTTARAGQGHTSTQDIQSRSFEEVLSRVSIPEAGHLRLSKCTDLSEDIAVLRDAYDHAHERFCRVHGGFADAYISVRDEVAVLVQVLLAIKQRPVFVTGHSLGGALATLCAYHLSKVCSESVREKLVLVTCGSPRVGNFFFNRRFKERVPNAWRIHVERDPVPRVPKAPYMHVGTQVILRVDGEIVADPGIVEELHFKRQRIKVAHHRMWIYRGIVEAFCSLYTSPGFVPDIWIMGEACPDELRKAVRPPADKFRNAQLLKVETLIREHMEFGDLYETFHATISESAACNWRSLVDHLLEHDEHPTNPRAHTQT</sequence>
<dbReference type="EMBL" id="VRMN01000019">
    <property type="protein sequence ID" value="KAA8490758.1"/>
    <property type="molecule type" value="Genomic_DNA"/>
</dbReference>
<feature type="compositionally biased region" description="Basic and acidic residues" evidence="1">
    <location>
        <begin position="70"/>
        <end position="83"/>
    </location>
</feature>
<dbReference type="SUPFAM" id="SSF53474">
    <property type="entry name" value="alpha/beta-Hydrolases"/>
    <property type="match status" value="1"/>
</dbReference>
<feature type="transmembrane region" description="Helical" evidence="2">
    <location>
        <begin position="147"/>
        <end position="168"/>
    </location>
</feature>
<keyword evidence="2" id="KW-0472">Membrane</keyword>
<dbReference type="CDD" id="cd00519">
    <property type="entry name" value="Lipase_3"/>
    <property type="match status" value="1"/>
</dbReference>
<feature type="region of interest" description="Disordered" evidence="1">
    <location>
        <begin position="66"/>
        <end position="114"/>
    </location>
</feature>
<feature type="region of interest" description="Disordered" evidence="1">
    <location>
        <begin position="1"/>
        <end position="41"/>
    </location>
</feature>
<keyword evidence="5" id="KW-1185">Reference proteome</keyword>
<protein>
    <submittedName>
        <fullName evidence="4">Lipase</fullName>
    </submittedName>
</protein>
<dbReference type="Gene3D" id="3.40.50.1820">
    <property type="entry name" value="alpha/beta hydrolase"/>
    <property type="match status" value="1"/>
</dbReference>
<organism evidence="4 5">
    <name type="scientific">Porphyridium purpureum</name>
    <name type="common">Red alga</name>
    <name type="synonym">Porphyridium cruentum</name>
    <dbReference type="NCBI Taxonomy" id="35688"/>
    <lineage>
        <taxon>Eukaryota</taxon>
        <taxon>Rhodophyta</taxon>
        <taxon>Bangiophyceae</taxon>
        <taxon>Porphyridiales</taxon>
        <taxon>Porphyridiaceae</taxon>
        <taxon>Porphyridium</taxon>
    </lineage>
</organism>
<keyword evidence="2" id="KW-0812">Transmembrane</keyword>
<feature type="transmembrane region" description="Helical" evidence="2">
    <location>
        <begin position="327"/>
        <end position="351"/>
    </location>
</feature>
<dbReference type="Pfam" id="PF01764">
    <property type="entry name" value="Lipase_3"/>
    <property type="match status" value="1"/>
</dbReference>
<feature type="transmembrane region" description="Helical" evidence="2">
    <location>
        <begin position="204"/>
        <end position="228"/>
    </location>
</feature>
<dbReference type="PANTHER" id="PTHR45856">
    <property type="entry name" value="ALPHA/BETA-HYDROLASES SUPERFAMILY PROTEIN"/>
    <property type="match status" value="1"/>
</dbReference>
<feature type="compositionally biased region" description="Low complexity" evidence="1">
    <location>
        <begin position="95"/>
        <end position="105"/>
    </location>
</feature>
<evidence type="ECO:0000313" key="4">
    <source>
        <dbReference type="EMBL" id="KAA8490758.1"/>
    </source>
</evidence>
<dbReference type="Proteomes" id="UP000324585">
    <property type="component" value="Unassembled WGS sequence"/>
</dbReference>
<feature type="transmembrane region" description="Helical" evidence="2">
    <location>
        <begin position="477"/>
        <end position="498"/>
    </location>
</feature>
<feature type="domain" description="Fungal lipase-type" evidence="3">
    <location>
        <begin position="679"/>
        <end position="805"/>
    </location>
</feature>
<dbReference type="GO" id="GO:0006629">
    <property type="term" value="P:lipid metabolic process"/>
    <property type="evidence" value="ECO:0007669"/>
    <property type="project" value="InterPro"/>
</dbReference>
<dbReference type="InterPro" id="IPR051218">
    <property type="entry name" value="Sec_MonoDiacylglyc_Lipase"/>
</dbReference>
<feature type="transmembrane region" description="Helical" evidence="2">
    <location>
        <begin position="240"/>
        <end position="259"/>
    </location>
</feature>
<keyword evidence="2" id="KW-1133">Transmembrane helix</keyword>
<dbReference type="AlphaFoldDB" id="A0A5J4YHL7"/>
<feature type="transmembrane region" description="Helical" evidence="2">
    <location>
        <begin position="297"/>
        <end position="315"/>
    </location>
</feature>
<dbReference type="InterPro" id="IPR002921">
    <property type="entry name" value="Fungal_lipase-type"/>
</dbReference>
<proteinExistence type="predicted"/>
<comment type="caution">
    <text evidence="4">The sequence shown here is derived from an EMBL/GenBank/DDBJ whole genome shotgun (WGS) entry which is preliminary data.</text>
</comment>
<dbReference type="InterPro" id="IPR029058">
    <property type="entry name" value="AB_hydrolase_fold"/>
</dbReference>
<feature type="transmembrane region" description="Helical" evidence="2">
    <location>
        <begin position="384"/>
        <end position="406"/>
    </location>
</feature>
<evidence type="ECO:0000313" key="5">
    <source>
        <dbReference type="Proteomes" id="UP000324585"/>
    </source>
</evidence>
<gene>
    <name evidence="4" type="ORF">FVE85_4389</name>
</gene>
<reference evidence="5" key="1">
    <citation type="journal article" date="2019" name="Nat. Commun.">
        <title>Expansion of phycobilisome linker gene families in mesophilic red algae.</title>
        <authorList>
            <person name="Lee J."/>
            <person name="Kim D."/>
            <person name="Bhattacharya D."/>
            <person name="Yoon H.S."/>
        </authorList>
    </citation>
    <scope>NUCLEOTIDE SEQUENCE [LARGE SCALE GENOMIC DNA]</scope>
    <source>
        <strain evidence="5">CCMP 1328</strain>
    </source>
</reference>
<evidence type="ECO:0000259" key="3">
    <source>
        <dbReference type="Pfam" id="PF01764"/>
    </source>
</evidence>
<name>A0A5J4YHL7_PORPP</name>
<dbReference type="OrthoDB" id="426718at2759"/>
<evidence type="ECO:0000256" key="1">
    <source>
        <dbReference type="SAM" id="MobiDB-lite"/>
    </source>
</evidence>
<accession>A0A5J4YHL7</accession>